<evidence type="ECO:0000313" key="1">
    <source>
        <dbReference type="EMBL" id="KAF9517822.1"/>
    </source>
</evidence>
<organism evidence="1 2">
    <name type="scientific">Hydnum rufescens UP504</name>
    <dbReference type="NCBI Taxonomy" id="1448309"/>
    <lineage>
        <taxon>Eukaryota</taxon>
        <taxon>Fungi</taxon>
        <taxon>Dikarya</taxon>
        <taxon>Basidiomycota</taxon>
        <taxon>Agaricomycotina</taxon>
        <taxon>Agaricomycetes</taxon>
        <taxon>Cantharellales</taxon>
        <taxon>Hydnaceae</taxon>
        <taxon>Hydnum</taxon>
    </lineage>
</organism>
<name>A0A9P6DXU6_9AGAM</name>
<proteinExistence type="predicted"/>
<keyword evidence="2" id="KW-1185">Reference proteome</keyword>
<comment type="caution">
    <text evidence="1">The sequence shown here is derived from an EMBL/GenBank/DDBJ whole genome shotgun (WGS) entry which is preliminary data.</text>
</comment>
<gene>
    <name evidence="1" type="ORF">BS47DRAFT_1339047</name>
</gene>
<accession>A0A9P6DXU6</accession>
<protein>
    <submittedName>
        <fullName evidence="1">Uncharacterized protein</fullName>
    </submittedName>
</protein>
<reference evidence="1" key="1">
    <citation type="journal article" date="2020" name="Nat. Commun.">
        <title>Large-scale genome sequencing of mycorrhizal fungi provides insights into the early evolution of symbiotic traits.</title>
        <authorList>
            <person name="Miyauchi S."/>
            <person name="Kiss E."/>
            <person name="Kuo A."/>
            <person name="Drula E."/>
            <person name="Kohler A."/>
            <person name="Sanchez-Garcia M."/>
            <person name="Morin E."/>
            <person name="Andreopoulos B."/>
            <person name="Barry K.W."/>
            <person name="Bonito G."/>
            <person name="Buee M."/>
            <person name="Carver A."/>
            <person name="Chen C."/>
            <person name="Cichocki N."/>
            <person name="Clum A."/>
            <person name="Culley D."/>
            <person name="Crous P.W."/>
            <person name="Fauchery L."/>
            <person name="Girlanda M."/>
            <person name="Hayes R.D."/>
            <person name="Keri Z."/>
            <person name="LaButti K."/>
            <person name="Lipzen A."/>
            <person name="Lombard V."/>
            <person name="Magnuson J."/>
            <person name="Maillard F."/>
            <person name="Murat C."/>
            <person name="Nolan M."/>
            <person name="Ohm R.A."/>
            <person name="Pangilinan J."/>
            <person name="Pereira M.F."/>
            <person name="Perotto S."/>
            <person name="Peter M."/>
            <person name="Pfister S."/>
            <person name="Riley R."/>
            <person name="Sitrit Y."/>
            <person name="Stielow J.B."/>
            <person name="Szollosi G."/>
            <person name="Zifcakova L."/>
            <person name="Stursova M."/>
            <person name="Spatafora J.W."/>
            <person name="Tedersoo L."/>
            <person name="Vaario L.M."/>
            <person name="Yamada A."/>
            <person name="Yan M."/>
            <person name="Wang P."/>
            <person name="Xu J."/>
            <person name="Bruns T."/>
            <person name="Baldrian P."/>
            <person name="Vilgalys R."/>
            <person name="Dunand C."/>
            <person name="Henrissat B."/>
            <person name="Grigoriev I.V."/>
            <person name="Hibbett D."/>
            <person name="Nagy L.G."/>
            <person name="Martin F.M."/>
        </authorList>
    </citation>
    <scope>NUCLEOTIDE SEQUENCE</scope>
    <source>
        <strain evidence="1">UP504</strain>
    </source>
</reference>
<evidence type="ECO:0000313" key="2">
    <source>
        <dbReference type="Proteomes" id="UP000886523"/>
    </source>
</evidence>
<dbReference type="AlphaFoldDB" id="A0A9P6DXU6"/>
<sequence>MAQLLSRPLMETGVPPRFRAGVGRFVMTSINENLDAYSDAHLPRDDVDLQFEYVTAYNDSDYRGWWLSNFAHARRMAPEIVHGCGAS</sequence>
<dbReference type="EMBL" id="MU128929">
    <property type="protein sequence ID" value="KAF9517822.1"/>
    <property type="molecule type" value="Genomic_DNA"/>
</dbReference>
<dbReference type="Proteomes" id="UP000886523">
    <property type="component" value="Unassembled WGS sequence"/>
</dbReference>